<dbReference type="AlphaFoldDB" id="A0A402BJP6"/>
<comment type="caution">
    <text evidence="1">The sequence shown here is derived from an EMBL/GenBank/DDBJ whole genome shotgun (WGS) entry which is preliminary data.</text>
</comment>
<proteinExistence type="predicted"/>
<reference evidence="2" key="1">
    <citation type="submission" date="2018-12" db="EMBL/GenBank/DDBJ databases">
        <title>Tengunoibacter tsumagoiensis gen. nov., sp. nov., Dictyobacter kobayashii sp. nov., D. alpinus sp. nov., and D. joshuensis sp. nov. and description of Dictyobacteraceae fam. nov. within the order Ktedonobacterales isolated from Tengu-no-mugimeshi.</title>
        <authorList>
            <person name="Wang C.M."/>
            <person name="Zheng Y."/>
            <person name="Sakai Y."/>
            <person name="Toyoda A."/>
            <person name="Minakuchi Y."/>
            <person name="Abe K."/>
            <person name="Yokota A."/>
            <person name="Yabe S."/>
        </authorList>
    </citation>
    <scope>NUCLEOTIDE SEQUENCE [LARGE SCALE GENOMIC DNA]</scope>
    <source>
        <strain evidence="2">Uno16</strain>
    </source>
</reference>
<gene>
    <name evidence="1" type="ORF">KDA_70550</name>
</gene>
<keyword evidence="2" id="KW-1185">Reference proteome</keyword>
<protein>
    <submittedName>
        <fullName evidence="1">Uncharacterized protein</fullName>
    </submittedName>
</protein>
<evidence type="ECO:0000313" key="1">
    <source>
        <dbReference type="EMBL" id="GCE31571.1"/>
    </source>
</evidence>
<accession>A0A402BJP6</accession>
<evidence type="ECO:0000313" key="2">
    <source>
        <dbReference type="Proteomes" id="UP000287171"/>
    </source>
</evidence>
<organism evidence="1 2">
    <name type="scientific">Dictyobacter alpinus</name>
    <dbReference type="NCBI Taxonomy" id="2014873"/>
    <lineage>
        <taxon>Bacteria</taxon>
        <taxon>Bacillati</taxon>
        <taxon>Chloroflexota</taxon>
        <taxon>Ktedonobacteria</taxon>
        <taxon>Ktedonobacterales</taxon>
        <taxon>Dictyobacteraceae</taxon>
        <taxon>Dictyobacter</taxon>
    </lineage>
</organism>
<dbReference type="Proteomes" id="UP000287171">
    <property type="component" value="Unassembled WGS sequence"/>
</dbReference>
<name>A0A402BJP6_9CHLR</name>
<dbReference type="EMBL" id="BIFT01000002">
    <property type="protein sequence ID" value="GCE31571.1"/>
    <property type="molecule type" value="Genomic_DNA"/>
</dbReference>
<sequence>MDEVVHVCSYMGVDEVAECGEIWYEEEQDVHQPVTSMLCVEEQGEEKNAGPFEAQEDGGRENFCGVHAVFLCLIFNDYRMIWFEGFQG</sequence>